<protein>
    <submittedName>
        <fullName evidence="3">Uncharacterized protein</fullName>
    </submittedName>
</protein>
<organism evidence="3 4">
    <name type="scientific">Meristemomyces frigidus</name>
    <dbReference type="NCBI Taxonomy" id="1508187"/>
    <lineage>
        <taxon>Eukaryota</taxon>
        <taxon>Fungi</taxon>
        <taxon>Dikarya</taxon>
        <taxon>Ascomycota</taxon>
        <taxon>Pezizomycotina</taxon>
        <taxon>Dothideomycetes</taxon>
        <taxon>Dothideomycetidae</taxon>
        <taxon>Mycosphaerellales</taxon>
        <taxon>Teratosphaeriaceae</taxon>
        <taxon>Meristemomyces</taxon>
    </lineage>
</organism>
<name>A0AAN7TMR9_9PEZI</name>
<keyword evidence="2" id="KW-0812">Transmembrane</keyword>
<gene>
    <name evidence="3" type="ORF">LTR62_008555</name>
</gene>
<comment type="caution">
    <text evidence="3">The sequence shown here is derived from an EMBL/GenBank/DDBJ whole genome shotgun (WGS) entry which is preliminary data.</text>
</comment>
<feature type="transmembrane region" description="Helical" evidence="2">
    <location>
        <begin position="148"/>
        <end position="171"/>
    </location>
</feature>
<dbReference type="AlphaFoldDB" id="A0AAN7TMR9"/>
<feature type="compositionally biased region" description="Basic and acidic residues" evidence="1">
    <location>
        <begin position="367"/>
        <end position="379"/>
    </location>
</feature>
<accession>A0AAN7TMR9</accession>
<evidence type="ECO:0000256" key="2">
    <source>
        <dbReference type="SAM" id="Phobius"/>
    </source>
</evidence>
<proteinExistence type="predicted"/>
<evidence type="ECO:0000313" key="4">
    <source>
        <dbReference type="Proteomes" id="UP001310890"/>
    </source>
</evidence>
<keyword evidence="2" id="KW-0472">Membrane</keyword>
<keyword evidence="2" id="KW-1133">Transmembrane helix</keyword>
<sequence length="379" mass="41274">MRPNAGIVENVEVYVGTPCSLRRTYPPLRLRTRQARPELDFRPFSVRQLIVATHLNRIFSSYNTFGKGAHNTCQAGIDEIDIQHNKAPPPSSTEMITRTTSADPAMTTTTVAYDTASAMISTTAQPDSQSPASVKLRQDLPGLPEMPAWAVGLLAGLLSFGLVLAIFLYLVNFPPGRVQWLEDLEYWWRRTCCVHYNDGYTQMGGEELQELQPYGTASGTGTGEGRARKRAKDLNIDTSRGYPGLGIAIPGEQAEAARSNVFDMIKRRDSFHEARLQTRPHRPVFTPPQFTREAATAPIPATAGFDTPGLDGSAHSGSVPEFDTPGLSGTAHSRSPEAFDTPGLDGIYEGSNAARYWGAAPGNTPEQGHDSPDQNEART</sequence>
<evidence type="ECO:0000313" key="3">
    <source>
        <dbReference type="EMBL" id="KAK5116228.1"/>
    </source>
</evidence>
<reference evidence="3" key="1">
    <citation type="submission" date="2023-08" db="EMBL/GenBank/DDBJ databases">
        <title>Black Yeasts Isolated from many extreme environments.</title>
        <authorList>
            <person name="Coleine C."/>
            <person name="Stajich J.E."/>
            <person name="Selbmann L."/>
        </authorList>
    </citation>
    <scope>NUCLEOTIDE SEQUENCE</scope>
    <source>
        <strain evidence="3">CCFEE 5401</strain>
    </source>
</reference>
<dbReference type="EMBL" id="JAVRRL010000009">
    <property type="protein sequence ID" value="KAK5116228.1"/>
    <property type="molecule type" value="Genomic_DNA"/>
</dbReference>
<feature type="region of interest" description="Disordered" evidence="1">
    <location>
        <begin position="300"/>
        <end position="379"/>
    </location>
</feature>
<dbReference type="Proteomes" id="UP001310890">
    <property type="component" value="Unassembled WGS sequence"/>
</dbReference>
<evidence type="ECO:0000256" key="1">
    <source>
        <dbReference type="SAM" id="MobiDB-lite"/>
    </source>
</evidence>